<protein>
    <submittedName>
        <fullName evidence="1">Uncharacterized protein</fullName>
    </submittedName>
</protein>
<keyword evidence="2" id="KW-1185">Reference proteome</keyword>
<comment type="caution">
    <text evidence="1">The sequence shown here is derived from an EMBL/GenBank/DDBJ whole genome shotgun (WGS) entry which is preliminary data.</text>
</comment>
<organism evidence="1 2">
    <name type="scientific">Plakobranchus ocellatus</name>
    <dbReference type="NCBI Taxonomy" id="259542"/>
    <lineage>
        <taxon>Eukaryota</taxon>
        <taxon>Metazoa</taxon>
        <taxon>Spiralia</taxon>
        <taxon>Lophotrochozoa</taxon>
        <taxon>Mollusca</taxon>
        <taxon>Gastropoda</taxon>
        <taxon>Heterobranchia</taxon>
        <taxon>Euthyneura</taxon>
        <taxon>Panpulmonata</taxon>
        <taxon>Sacoglossa</taxon>
        <taxon>Placobranchoidea</taxon>
        <taxon>Plakobranchidae</taxon>
        <taxon>Plakobranchus</taxon>
    </lineage>
</organism>
<name>A0AAV4AS82_9GAST</name>
<dbReference type="AlphaFoldDB" id="A0AAV4AS82"/>
<evidence type="ECO:0000313" key="1">
    <source>
        <dbReference type="EMBL" id="GFO09433.1"/>
    </source>
</evidence>
<evidence type="ECO:0000313" key="2">
    <source>
        <dbReference type="Proteomes" id="UP000735302"/>
    </source>
</evidence>
<dbReference type="EMBL" id="BLXT01004093">
    <property type="protein sequence ID" value="GFO09433.1"/>
    <property type="molecule type" value="Genomic_DNA"/>
</dbReference>
<reference evidence="1 2" key="1">
    <citation type="journal article" date="2021" name="Elife">
        <title>Chloroplast acquisition without the gene transfer in kleptoplastic sea slugs, Plakobranchus ocellatus.</title>
        <authorList>
            <person name="Maeda T."/>
            <person name="Takahashi S."/>
            <person name="Yoshida T."/>
            <person name="Shimamura S."/>
            <person name="Takaki Y."/>
            <person name="Nagai Y."/>
            <person name="Toyoda A."/>
            <person name="Suzuki Y."/>
            <person name="Arimoto A."/>
            <person name="Ishii H."/>
            <person name="Satoh N."/>
            <person name="Nishiyama T."/>
            <person name="Hasebe M."/>
            <person name="Maruyama T."/>
            <person name="Minagawa J."/>
            <person name="Obokata J."/>
            <person name="Shigenobu S."/>
        </authorList>
    </citation>
    <scope>NUCLEOTIDE SEQUENCE [LARGE SCALE GENOMIC DNA]</scope>
</reference>
<dbReference type="Proteomes" id="UP000735302">
    <property type="component" value="Unassembled WGS sequence"/>
</dbReference>
<sequence length="125" mass="14078">MQRNTQEKLTIVSRQTAVNYFKLDVISALFNGSKPCQQALPPSLTTKPCTKPCHRALHEPRYQAFRTGASLATKPCYRALQRACHQAMPSGPITGPRHDYYRTPPNPETRWAVRLAVTSRRADGQ</sequence>
<accession>A0AAV4AS82</accession>
<gene>
    <name evidence="1" type="ORF">PoB_003593800</name>
</gene>
<proteinExistence type="predicted"/>